<name>A0A0D6P789_9PROT</name>
<organism evidence="1 2">
    <name type="scientific">Acidisphaera rubrifaciens HS-AP3</name>
    <dbReference type="NCBI Taxonomy" id="1231350"/>
    <lineage>
        <taxon>Bacteria</taxon>
        <taxon>Pseudomonadati</taxon>
        <taxon>Pseudomonadota</taxon>
        <taxon>Alphaproteobacteria</taxon>
        <taxon>Acetobacterales</taxon>
        <taxon>Acetobacteraceae</taxon>
        <taxon>Acidisphaera</taxon>
    </lineage>
</organism>
<proteinExistence type="predicted"/>
<accession>A0A0D6P789</accession>
<evidence type="ECO:0000313" key="1">
    <source>
        <dbReference type="EMBL" id="GAN77557.1"/>
    </source>
</evidence>
<comment type="caution">
    <text evidence="1">The sequence shown here is derived from an EMBL/GenBank/DDBJ whole genome shotgun (WGS) entry which is preliminary data.</text>
</comment>
<dbReference type="Proteomes" id="UP000032680">
    <property type="component" value="Unassembled WGS sequence"/>
</dbReference>
<evidence type="ECO:0000313" key="2">
    <source>
        <dbReference type="Proteomes" id="UP000032680"/>
    </source>
</evidence>
<reference evidence="1 2" key="1">
    <citation type="submission" date="2012-11" db="EMBL/GenBank/DDBJ databases">
        <title>Whole genome sequence of Acidisphaera rubrifaciens HS-AP3.</title>
        <authorList>
            <person name="Azuma Y."/>
            <person name="Higashiura N."/>
            <person name="Hirakawa H."/>
            <person name="Matsushita K."/>
        </authorList>
    </citation>
    <scope>NUCLEOTIDE SEQUENCE [LARGE SCALE GENOMIC DNA]</scope>
    <source>
        <strain evidence="1 2">HS-AP3</strain>
    </source>
</reference>
<keyword evidence="2" id="KW-1185">Reference proteome</keyword>
<protein>
    <submittedName>
        <fullName evidence="1">Uncharacterized protein</fullName>
    </submittedName>
</protein>
<dbReference type="EMBL" id="BANB01000369">
    <property type="protein sequence ID" value="GAN77557.1"/>
    <property type="molecule type" value="Genomic_DNA"/>
</dbReference>
<sequence>MAVKAVAKERARRGIGSFPGVAGLVDGDGWAKTVKTDARVLPVRPVSGSYCEWFAFARPVTDLRATARSRRPMTCPFLKDPYPGCRDMGSDAA</sequence>
<gene>
    <name evidence="1" type="ORF">Asru_0369_07</name>
</gene>
<dbReference type="AlphaFoldDB" id="A0A0D6P789"/>